<keyword evidence="2" id="KW-0812">Transmembrane</keyword>
<evidence type="ECO:0000313" key="3">
    <source>
        <dbReference type="EMBL" id="SHJ71377.1"/>
    </source>
</evidence>
<dbReference type="STRING" id="1121266.SAMN02745883_00231"/>
<gene>
    <name evidence="3" type="ORF">SAMN02745883_00231</name>
</gene>
<dbReference type="InterPro" id="IPR003425">
    <property type="entry name" value="CCB3/YggT"/>
</dbReference>
<keyword evidence="2" id="KW-0472">Membrane</keyword>
<dbReference type="Proteomes" id="UP000184082">
    <property type="component" value="Unassembled WGS sequence"/>
</dbReference>
<keyword evidence="4" id="KW-1185">Reference proteome</keyword>
<protein>
    <submittedName>
        <fullName evidence="3">YggT family protein</fullName>
    </submittedName>
</protein>
<dbReference type="AlphaFoldDB" id="A0A1M6LJI9"/>
<evidence type="ECO:0000256" key="2">
    <source>
        <dbReference type="SAM" id="Phobius"/>
    </source>
</evidence>
<organism evidence="3 4">
    <name type="scientific">Caminicella sporogenes DSM 14501</name>
    <dbReference type="NCBI Taxonomy" id="1121266"/>
    <lineage>
        <taxon>Bacteria</taxon>
        <taxon>Bacillati</taxon>
        <taxon>Bacillota</taxon>
        <taxon>Clostridia</taxon>
        <taxon>Peptostreptococcales</taxon>
        <taxon>Caminicellaceae</taxon>
        <taxon>Caminicella</taxon>
    </lineage>
</organism>
<evidence type="ECO:0000313" key="4">
    <source>
        <dbReference type="Proteomes" id="UP000184082"/>
    </source>
</evidence>
<accession>A0A1M6LJI9</accession>
<dbReference type="Pfam" id="PF02325">
    <property type="entry name" value="CCB3_YggT"/>
    <property type="match status" value="1"/>
</dbReference>
<dbReference type="PANTHER" id="PTHR33219">
    <property type="entry name" value="YLMG HOMOLOG PROTEIN 2, CHLOROPLASTIC"/>
    <property type="match status" value="1"/>
</dbReference>
<comment type="similarity">
    <text evidence="1">Belongs to the YggT family.</text>
</comment>
<name>A0A1M6LJI9_9FIRM</name>
<feature type="transmembrane region" description="Helical" evidence="2">
    <location>
        <begin position="7"/>
        <end position="29"/>
    </location>
</feature>
<dbReference type="EMBL" id="FRAJ01000003">
    <property type="protein sequence ID" value="SHJ71377.1"/>
    <property type="molecule type" value="Genomic_DNA"/>
</dbReference>
<evidence type="ECO:0000256" key="1">
    <source>
        <dbReference type="ARBA" id="ARBA00010894"/>
    </source>
</evidence>
<dbReference type="RefSeq" id="WP_072965547.1">
    <property type="nucleotide sequence ID" value="NZ_FRAJ01000003.1"/>
</dbReference>
<dbReference type="PANTHER" id="PTHR33219:SF14">
    <property type="entry name" value="PROTEIN COFACTOR ASSEMBLY OF COMPLEX C SUBUNIT B CCB3, CHLOROPLASTIC-RELATED"/>
    <property type="match status" value="1"/>
</dbReference>
<feature type="transmembrane region" description="Helical" evidence="2">
    <location>
        <begin position="63"/>
        <end position="83"/>
    </location>
</feature>
<reference evidence="3 4" key="1">
    <citation type="submission" date="2016-11" db="EMBL/GenBank/DDBJ databases">
        <authorList>
            <person name="Jaros S."/>
            <person name="Januszkiewicz K."/>
            <person name="Wedrychowicz H."/>
        </authorList>
    </citation>
    <scope>NUCLEOTIDE SEQUENCE [LARGE SCALE GENOMIC DNA]</scope>
    <source>
        <strain evidence="3 4">DSM 14501</strain>
    </source>
</reference>
<sequence>MWILKVSIYKFISFLNFLIIARALASWFVRDFSNPIFRILYNLTEPILSPFRNLLYRLGIEGAIDFSPLLAIVALDFFARFVITIL</sequence>
<proteinExistence type="inferred from homology"/>
<dbReference type="GO" id="GO:0016020">
    <property type="term" value="C:membrane"/>
    <property type="evidence" value="ECO:0007669"/>
    <property type="project" value="InterPro"/>
</dbReference>
<keyword evidence="2" id="KW-1133">Transmembrane helix</keyword>